<evidence type="ECO:0000259" key="1">
    <source>
        <dbReference type="Pfam" id="PF04954"/>
    </source>
</evidence>
<feature type="non-terminal residue" evidence="2">
    <location>
        <position position="1"/>
    </location>
</feature>
<dbReference type="RefSeq" id="WP_338565378.1">
    <property type="nucleotide sequence ID" value="NZ_CP146240.1"/>
</dbReference>
<evidence type="ECO:0000313" key="2">
    <source>
        <dbReference type="EMBL" id="WWS83254.1"/>
    </source>
</evidence>
<protein>
    <submittedName>
        <fullName evidence="2">SIP domain-containing protein</fullName>
    </submittedName>
</protein>
<evidence type="ECO:0000313" key="3">
    <source>
        <dbReference type="Proteomes" id="UP001377573"/>
    </source>
</evidence>
<dbReference type="InterPro" id="IPR039261">
    <property type="entry name" value="FNR_nucleotide-bd"/>
</dbReference>
<sequence>KGSLTYSGGMSSACEHLEDPDWEAMEGAVLIAGDAADVGAIARVASRLPWDAQGVILIEAAARIQFRHIDVPQGVSVRWLVRAEGAHAHTRGERLANAVYAWCLEWTCSEPPEHWTVWLGPHTPPHVARMARSLLGVAN</sequence>
<dbReference type="InterPro" id="IPR007037">
    <property type="entry name" value="SIP_rossman_dom"/>
</dbReference>
<dbReference type="Proteomes" id="UP001377573">
    <property type="component" value="Chromosome"/>
</dbReference>
<proteinExistence type="predicted"/>
<organism evidence="2 3">
    <name type="scientific">Microbacterium paraoxydans</name>
    <dbReference type="NCBI Taxonomy" id="199592"/>
    <lineage>
        <taxon>Bacteria</taxon>
        <taxon>Bacillati</taxon>
        <taxon>Actinomycetota</taxon>
        <taxon>Actinomycetes</taxon>
        <taxon>Micrococcales</taxon>
        <taxon>Microbacteriaceae</taxon>
        <taxon>Microbacterium</taxon>
    </lineage>
</organism>
<dbReference type="Pfam" id="PF04954">
    <property type="entry name" value="SIP"/>
    <property type="match status" value="1"/>
</dbReference>
<reference evidence="2 3" key="1">
    <citation type="submission" date="2024-02" db="EMBL/GenBank/DDBJ databases">
        <authorList>
            <person name="Alasadi S."/>
            <person name="Hussein S.A."/>
        </authorList>
    </citation>
    <scope>NUCLEOTIDE SEQUENCE [LARGE SCALE GENOMIC DNA]</scope>
    <source>
        <strain evidence="2 3">GJ_SRA_44_2022</strain>
    </source>
</reference>
<dbReference type="Gene3D" id="3.40.50.80">
    <property type="entry name" value="Nucleotide-binding domain of ferredoxin-NADP reductase (FNR) module"/>
    <property type="match status" value="1"/>
</dbReference>
<accession>A0ABZ2HQM5</accession>
<gene>
    <name evidence="2" type="ORF">V8Z62_07910</name>
</gene>
<name>A0ABZ2HQM5_9MICO</name>
<keyword evidence="3" id="KW-1185">Reference proteome</keyword>
<dbReference type="EMBL" id="CP146240">
    <property type="protein sequence ID" value="WWS83254.1"/>
    <property type="molecule type" value="Genomic_DNA"/>
</dbReference>
<feature type="domain" description="SIP-like Rossmann fold" evidence="1">
    <location>
        <begin position="29"/>
        <end position="120"/>
    </location>
</feature>